<organism evidence="3 4">
    <name type="scientific">Yoonia sediminilitoris</name>
    <dbReference type="NCBI Taxonomy" id="1286148"/>
    <lineage>
        <taxon>Bacteria</taxon>
        <taxon>Pseudomonadati</taxon>
        <taxon>Pseudomonadota</taxon>
        <taxon>Alphaproteobacteria</taxon>
        <taxon>Rhodobacterales</taxon>
        <taxon>Paracoccaceae</taxon>
        <taxon>Yoonia</taxon>
    </lineage>
</organism>
<evidence type="ECO:0000259" key="2">
    <source>
        <dbReference type="PROSITE" id="PS50885"/>
    </source>
</evidence>
<evidence type="ECO:0000313" key="3">
    <source>
        <dbReference type="EMBL" id="PUB15432.1"/>
    </source>
</evidence>
<proteinExistence type="predicted"/>
<dbReference type="Proteomes" id="UP000244523">
    <property type="component" value="Unassembled WGS sequence"/>
</dbReference>
<keyword evidence="1" id="KW-0175">Coiled coil</keyword>
<dbReference type="RefSeq" id="WP_108386124.1">
    <property type="nucleotide sequence ID" value="NZ_QBUD01000004.1"/>
</dbReference>
<gene>
    <name evidence="3" type="ORF">C8N45_10452</name>
</gene>
<dbReference type="InterPro" id="IPR043128">
    <property type="entry name" value="Rev_trsase/Diguanyl_cyclase"/>
</dbReference>
<dbReference type="Gene3D" id="3.30.70.270">
    <property type="match status" value="1"/>
</dbReference>
<accession>A0A2T6KI72</accession>
<dbReference type="GO" id="GO:0016020">
    <property type="term" value="C:membrane"/>
    <property type="evidence" value="ECO:0007669"/>
    <property type="project" value="InterPro"/>
</dbReference>
<dbReference type="EMBL" id="QBUD01000004">
    <property type="protein sequence ID" value="PUB15432.1"/>
    <property type="molecule type" value="Genomic_DNA"/>
</dbReference>
<evidence type="ECO:0000256" key="1">
    <source>
        <dbReference type="SAM" id="Coils"/>
    </source>
</evidence>
<dbReference type="PROSITE" id="PS50885">
    <property type="entry name" value="HAMP"/>
    <property type="match status" value="1"/>
</dbReference>
<dbReference type="GO" id="GO:0007165">
    <property type="term" value="P:signal transduction"/>
    <property type="evidence" value="ECO:0007669"/>
    <property type="project" value="InterPro"/>
</dbReference>
<evidence type="ECO:0000313" key="4">
    <source>
        <dbReference type="Proteomes" id="UP000244523"/>
    </source>
</evidence>
<dbReference type="OrthoDB" id="3289104at2"/>
<reference evidence="3 4" key="1">
    <citation type="submission" date="2018-04" db="EMBL/GenBank/DDBJ databases">
        <title>Genomic Encyclopedia of Archaeal and Bacterial Type Strains, Phase II (KMG-II): from individual species to whole genera.</title>
        <authorList>
            <person name="Goeker M."/>
        </authorList>
    </citation>
    <scope>NUCLEOTIDE SEQUENCE [LARGE SCALE GENOMIC DNA]</scope>
    <source>
        <strain evidence="3 4">DSM 29955</strain>
    </source>
</reference>
<comment type="caution">
    <text evidence="3">The sequence shown here is derived from an EMBL/GenBank/DDBJ whole genome shotgun (WGS) entry which is preliminary data.</text>
</comment>
<dbReference type="AlphaFoldDB" id="A0A2T6KI72"/>
<sequence length="227" mass="25478">MTVPVRNRTDEIGKVAHAIERFKASLKHNQVLMHERDDLNRNLERKVEERTSELAIERERLARAQADAARKRHEMTAQLRAEFGDVIRAASAGDFTQRVDVAYADENLQSLASDINQFVIQVDQSVSAIGQTMHDLADGTLDVSLEHEFSGAFADFMTLVQDTGRKIGEQSNQLSHIALHDALTDLPNRRFFEDRIAAYTRLLSMGPMPWGLLTKSTISFSVSPPGF</sequence>
<dbReference type="InterPro" id="IPR003660">
    <property type="entry name" value="HAMP_dom"/>
</dbReference>
<keyword evidence="4" id="KW-1185">Reference proteome</keyword>
<feature type="domain" description="HAMP" evidence="2">
    <location>
        <begin position="82"/>
        <end position="127"/>
    </location>
</feature>
<protein>
    <recommendedName>
        <fullName evidence="2">HAMP domain-containing protein</fullName>
    </recommendedName>
</protein>
<name>A0A2T6KI72_9RHOB</name>
<feature type="coiled-coil region" evidence="1">
    <location>
        <begin position="29"/>
        <end position="74"/>
    </location>
</feature>
<dbReference type="Gene3D" id="1.20.120.1530">
    <property type="match status" value="1"/>
</dbReference>